<proteinExistence type="predicted"/>
<sequence>MSQLGQLPGKDGKEREKSGKQKRTSRCWNLLGSCVDPTNSLLVVRSCGGDIVSTLGALWPCGGRVPDSVLLNSGASLMAANLEREEMIAGCRASLRAERAAAVFSFFPRCRLRAPLG</sequence>
<name>A0ACB7SA85_HYAAI</name>
<dbReference type="Proteomes" id="UP000821845">
    <property type="component" value="Chromosome 5"/>
</dbReference>
<reference evidence="1" key="1">
    <citation type="submission" date="2020-05" db="EMBL/GenBank/DDBJ databases">
        <title>Large-scale comparative analyses of tick genomes elucidate their genetic diversity and vector capacities.</title>
        <authorList>
            <person name="Jia N."/>
            <person name="Wang J."/>
            <person name="Shi W."/>
            <person name="Du L."/>
            <person name="Sun Y."/>
            <person name="Zhan W."/>
            <person name="Jiang J."/>
            <person name="Wang Q."/>
            <person name="Zhang B."/>
            <person name="Ji P."/>
            <person name="Sakyi L.B."/>
            <person name="Cui X."/>
            <person name="Yuan T."/>
            <person name="Jiang B."/>
            <person name="Yang W."/>
            <person name="Lam T.T.-Y."/>
            <person name="Chang Q."/>
            <person name="Ding S."/>
            <person name="Wang X."/>
            <person name="Zhu J."/>
            <person name="Ruan X."/>
            <person name="Zhao L."/>
            <person name="Wei J."/>
            <person name="Que T."/>
            <person name="Du C."/>
            <person name="Cheng J."/>
            <person name="Dai P."/>
            <person name="Han X."/>
            <person name="Huang E."/>
            <person name="Gao Y."/>
            <person name="Liu J."/>
            <person name="Shao H."/>
            <person name="Ye R."/>
            <person name="Li L."/>
            <person name="Wei W."/>
            <person name="Wang X."/>
            <person name="Wang C."/>
            <person name="Yang T."/>
            <person name="Huo Q."/>
            <person name="Li W."/>
            <person name="Guo W."/>
            <person name="Chen H."/>
            <person name="Zhou L."/>
            <person name="Ni X."/>
            <person name="Tian J."/>
            <person name="Zhou Y."/>
            <person name="Sheng Y."/>
            <person name="Liu T."/>
            <person name="Pan Y."/>
            <person name="Xia L."/>
            <person name="Li J."/>
            <person name="Zhao F."/>
            <person name="Cao W."/>
        </authorList>
    </citation>
    <scope>NUCLEOTIDE SEQUENCE</scope>
    <source>
        <strain evidence="1">Hyas-2018</strain>
    </source>
</reference>
<accession>A0ACB7SA85</accession>
<organism evidence="1 2">
    <name type="scientific">Hyalomma asiaticum</name>
    <name type="common">Tick</name>
    <dbReference type="NCBI Taxonomy" id="266040"/>
    <lineage>
        <taxon>Eukaryota</taxon>
        <taxon>Metazoa</taxon>
        <taxon>Ecdysozoa</taxon>
        <taxon>Arthropoda</taxon>
        <taxon>Chelicerata</taxon>
        <taxon>Arachnida</taxon>
        <taxon>Acari</taxon>
        <taxon>Parasitiformes</taxon>
        <taxon>Ixodida</taxon>
        <taxon>Ixodoidea</taxon>
        <taxon>Ixodidae</taxon>
        <taxon>Hyalomminae</taxon>
        <taxon>Hyalomma</taxon>
    </lineage>
</organism>
<keyword evidence="2" id="KW-1185">Reference proteome</keyword>
<evidence type="ECO:0000313" key="2">
    <source>
        <dbReference type="Proteomes" id="UP000821845"/>
    </source>
</evidence>
<gene>
    <name evidence="1" type="ORF">HPB50_003790</name>
</gene>
<comment type="caution">
    <text evidence="1">The sequence shown here is derived from an EMBL/GenBank/DDBJ whole genome shotgun (WGS) entry which is preliminary data.</text>
</comment>
<evidence type="ECO:0000313" key="1">
    <source>
        <dbReference type="EMBL" id="KAH6929649.1"/>
    </source>
</evidence>
<dbReference type="EMBL" id="CM023485">
    <property type="protein sequence ID" value="KAH6929649.1"/>
    <property type="molecule type" value="Genomic_DNA"/>
</dbReference>
<protein>
    <submittedName>
        <fullName evidence="1">Uncharacterized protein</fullName>
    </submittedName>
</protein>